<dbReference type="Proteomes" id="UP000198853">
    <property type="component" value="Unassembled WGS sequence"/>
</dbReference>
<evidence type="ECO:0000313" key="3">
    <source>
        <dbReference type="EMBL" id="SDJ03613.1"/>
    </source>
</evidence>
<dbReference type="PANTHER" id="PTHR34107:SF4">
    <property type="entry name" value="SLL1222 PROTEIN"/>
    <property type="match status" value="1"/>
</dbReference>
<dbReference type="NCBIfam" id="TIGR01552">
    <property type="entry name" value="phd_fam"/>
    <property type="match status" value="1"/>
</dbReference>
<dbReference type="InterPro" id="IPR036165">
    <property type="entry name" value="YefM-like_sf"/>
</dbReference>
<proteinExistence type="inferred from homology"/>
<dbReference type="Pfam" id="PF05685">
    <property type="entry name" value="Uma2"/>
    <property type="match status" value="1"/>
</dbReference>
<dbReference type="PANTHER" id="PTHR34107">
    <property type="entry name" value="SLL0198 PROTEIN-RELATED"/>
    <property type="match status" value="1"/>
</dbReference>
<dbReference type="CDD" id="cd06260">
    <property type="entry name" value="DUF820-like"/>
    <property type="match status" value="1"/>
</dbReference>
<dbReference type="SUPFAM" id="SSF143120">
    <property type="entry name" value="YefM-like"/>
    <property type="match status" value="1"/>
</dbReference>
<accession>A0A1G8QGA2</accession>
<dbReference type="AlphaFoldDB" id="A0A1G8QGA2"/>
<dbReference type="RefSeq" id="WP_090399138.1">
    <property type="nucleotide sequence ID" value="NZ_FNEN01000012.1"/>
</dbReference>
<dbReference type="InterPro" id="IPR008538">
    <property type="entry name" value="Uma2"/>
</dbReference>
<dbReference type="InterPro" id="IPR012296">
    <property type="entry name" value="Nuclease_put_TT1808"/>
</dbReference>
<reference evidence="3 4" key="1">
    <citation type="submission" date="2016-10" db="EMBL/GenBank/DDBJ databases">
        <authorList>
            <person name="de Groot N.N."/>
        </authorList>
    </citation>
    <scope>NUCLEOTIDE SEQUENCE [LARGE SCALE GENOMIC DNA]</scope>
    <source>
        <strain evidence="3 4">DSM 21771</strain>
    </source>
</reference>
<dbReference type="SUPFAM" id="SSF52980">
    <property type="entry name" value="Restriction endonuclease-like"/>
    <property type="match status" value="1"/>
</dbReference>
<comment type="similarity">
    <text evidence="1">Belongs to the phD/YefM antitoxin family.</text>
</comment>
<dbReference type="EMBL" id="FNEN01000012">
    <property type="protein sequence ID" value="SDJ03613.1"/>
    <property type="molecule type" value="Genomic_DNA"/>
</dbReference>
<dbReference type="InterPro" id="IPR011335">
    <property type="entry name" value="Restrct_endonuc-II-like"/>
</dbReference>
<organism evidence="3 4">
    <name type="scientific">Natribacillus halophilus</name>
    <dbReference type="NCBI Taxonomy" id="549003"/>
    <lineage>
        <taxon>Bacteria</taxon>
        <taxon>Bacillati</taxon>
        <taxon>Bacillota</taxon>
        <taxon>Bacilli</taxon>
        <taxon>Bacillales</taxon>
        <taxon>Bacillaceae</taxon>
        <taxon>Natribacillus</taxon>
    </lineage>
</organism>
<protein>
    <submittedName>
        <fullName evidence="3">Prevent-host-death family protein</fullName>
    </submittedName>
</protein>
<feature type="domain" description="Putative restriction endonuclease" evidence="2">
    <location>
        <begin position="63"/>
        <end position="234"/>
    </location>
</feature>
<gene>
    <name evidence="3" type="ORF">SAMN04488123_11212</name>
</gene>
<name>A0A1G8QGA2_9BACI</name>
<evidence type="ECO:0000259" key="2">
    <source>
        <dbReference type="Pfam" id="PF05685"/>
    </source>
</evidence>
<sequence length="239" mass="27766">MRVPSTEVQNHFGKYLKYVEAGEEIFVTKSGKDIAEISPCRDADTVREERSEYRSSSDWVTYEEFLELTEASEQRFELIDGVIYNLASPSYKHQHVVGEIYGTFYNWFKRNTCEPLTSPFDVTFFKEKNNICVVQPDIVVICDKDNLDENDKYQGTPTLVVEVLSSSTRNKDMLKKLELYKQCGVKEYWIVDPFNEHILVYSFENNDIINNKSYLKQAHQTVRSEVFAGLEADLQDVFA</sequence>
<evidence type="ECO:0000256" key="1">
    <source>
        <dbReference type="ARBA" id="ARBA00009981"/>
    </source>
</evidence>
<dbReference type="Gene3D" id="3.90.1570.10">
    <property type="entry name" value="tt1808, chain A"/>
    <property type="match status" value="1"/>
</dbReference>
<keyword evidence="4" id="KW-1185">Reference proteome</keyword>
<dbReference type="OrthoDB" id="9808428at2"/>
<evidence type="ECO:0000313" key="4">
    <source>
        <dbReference type="Proteomes" id="UP000198853"/>
    </source>
</evidence>